<evidence type="ECO:0000313" key="2">
    <source>
        <dbReference type="Proteomes" id="UP001304895"/>
    </source>
</evidence>
<sequence>MQCKRLVSLVYPFCSLSETSLMSRHLVCDAIGRDHGRCTRPLRVGIYLSIVCPDAAREGVRIIISARAPESTGNMVLSVCLSCLSRPLPHGADQPILVWTTPPRPRCWVPDGRRGTGWMDTCSDGTFPGPDRGMARRLGAPPWVLGDCGLPASRASEGRWVGGRVARWVGAEECPRAGFVSLEFLGWMGGWVLAQGPAGGT</sequence>
<dbReference type="Proteomes" id="UP001304895">
    <property type="component" value="Unassembled WGS sequence"/>
</dbReference>
<keyword evidence="2" id="KW-1185">Reference proteome</keyword>
<evidence type="ECO:0000313" key="1">
    <source>
        <dbReference type="EMBL" id="KAK4134148.1"/>
    </source>
</evidence>
<organism evidence="1 2">
    <name type="scientific">Trichocladium antarcticum</name>
    <dbReference type="NCBI Taxonomy" id="1450529"/>
    <lineage>
        <taxon>Eukaryota</taxon>
        <taxon>Fungi</taxon>
        <taxon>Dikarya</taxon>
        <taxon>Ascomycota</taxon>
        <taxon>Pezizomycotina</taxon>
        <taxon>Sordariomycetes</taxon>
        <taxon>Sordariomycetidae</taxon>
        <taxon>Sordariales</taxon>
        <taxon>Chaetomiaceae</taxon>
        <taxon>Trichocladium</taxon>
    </lineage>
</organism>
<dbReference type="AlphaFoldDB" id="A0AAN6UJH7"/>
<name>A0AAN6UJH7_9PEZI</name>
<dbReference type="EMBL" id="MU853409">
    <property type="protein sequence ID" value="KAK4134148.1"/>
    <property type="molecule type" value="Genomic_DNA"/>
</dbReference>
<gene>
    <name evidence="1" type="ORF">BT67DRAFT_309840</name>
</gene>
<protein>
    <submittedName>
        <fullName evidence="1">Uncharacterized protein</fullName>
    </submittedName>
</protein>
<reference evidence="1" key="1">
    <citation type="journal article" date="2023" name="Mol. Phylogenet. Evol.">
        <title>Genome-scale phylogeny and comparative genomics of the fungal order Sordariales.</title>
        <authorList>
            <person name="Hensen N."/>
            <person name="Bonometti L."/>
            <person name="Westerberg I."/>
            <person name="Brannstrom I.O."/>
            <person name="Guillou S."/>
            <person name="Cros-Aarteil S."/>
            <person name="Calhoun S."/>
            <person name="Haridas S."/>
            <person name="Kuo A."/>
            <person name="Mondo S."/>
            <person name="Pangilinan J."/>
            <person name="Riley R."/>
            <person name="LaButti K."/>
            <person name="Andreopoulos B."/>
            <person name="Lipzen A."/>
            <person name="Chen C."/>
            <person name="Yan M."/>
            <person name="Daum C."/>
            <person name="Ng V."/>
            <person name="Clum A."/>
            <person name="Steindorff A."/>
            <person name="Ohm R.A."/>
            <person name="Martin F."/>
            <person name="Silar P."/>
            <person name="Natvig D.O."/>
            <person name="Lalanne C."/>
            <person name="Gautier V."/>
            <person name="Ament-Velasquez S.L."/>
            <person name="Kruys A."/>
            <person name="Hutchinson M.I."/>
            <person name="Powell A.J."/>
            <person name="Barry K."/>
            <person name="Miller A.N."/>
            <person name="Grigoriev I.V."/>
            <person name="Debuchy R."/>
            <person name="Gladieux P."/>
            <person name="Hiltunen Thoren M."/>
            <person name="Johannesson H."/>
        </authorList>
    </citation>
    <scope>NUCLEOTIDE SEQUENCE</scope>
    <source>
        <strain evidence="1">CBS 123565</strain>
    </source>
</reference>
<comment type="caution">
    <text evidence="1">The sequence shown here is derived from an EMBL/GenBank/DDBJ whole genome shotgun (WGS) entry which is preliminary data.</text>
</comment>
<accession>A0AAN6UJH7</accession>
<reference evidence="1" key="2">
    <citation type="submission" date="2023-05" db="EMBL/GenBank/DDBJ databases">
        <authorList>
            <consortium name="Lawrence Berkeley National Laboratory"/>
            <person name="Steindorff A."/>
            <person name="Hensen N."/>
            <person name="Bonometti L."/>
            <person name="Westerberg I."/>
            <person name="Brannstrom I.O."/>
            <person name="Guillou S."/>
            <person name="Cros-Aarteil S."/>
            <person name="Calhoun S."/>
            <person name="Haridas S."/>
            <person name="Kuo A."/>
            <person name="Mondo S."/>
            <person name="Pangilinan J."/>
            <person name="Riley R."/>
            <person name="Labutti K."/>
            <person name="Andreopoulos B."/>
            <person name="Lipzen A."/>
            <person name="Chen C."/>
            <person name="Yanf M."/>
            <person name="Daum C."/>
            <person name="Ng V."/>
            <person name="Clum A."/>
            <person name="Ohm R."/>
            <person name="Martin F."/>
            <person name="Silar P."/>
            <person name="Natvig D."/>
            <person name="Lalanne C."/>
            <person name="Gautier V."/>
            <person name="Ament-Velasquez S.L."/>
            <person name="Kruys A."/>
            <person name="Hutchinson M.I."/>
            <person name="Powell A.J."/>
            <person name="Barry K."/>
            <person name="Miller A.N."/>
            <person name="Grigoriev I.V."/>
            <person name="Debuchy R."/>
            <person name="Gladieux P."/>
            <person name="Thoren M.H."/>
            <person name="Johannesson H."/>
        </authorList>
    </citation>
    <scope>NUCLEOTIDE SEQUENCE</scope>
    <source>
        <strain evidence="1">CBS 123565</strain>
    </source>
</reference>
<proteinExistence type="predicted"/>